<evidence type="ECO:0000256" key="4">
    <source>
        <dbReference type="SAM" id="Phobius"/>
    </source>
</evidence>
<comment type="similarity">
    <text evidence="1">Belongs to the short-chain dehydrogenases/reductases (SDR) family.</text>
</comment>
<dbReference type="PRINTS" id="PR00081">
    <property type="entry name" value="GDHRDH"/>
</dbReference>
<feature type="transmembrane region" description="Helical" evidence="4">
    <location>
        <begin position="55"/>
        <end position="74"/>
    </location>
</feature>
<keyword evidence="4" id="KW-0472">Membrane</keyword>
<evidence type="ECO:0000256" key="1">
    <source>
        <dbReference type="ARBA" id="ARBA00006484"/>
    </source>
</evidence>
<keyword evidence="4" id="KW-0812">Transmembrane</keyword>
<keyword evidence="4" id="KW-1133">Transmembrane helix</keyword>
<keyword evidence="6" id="KW-1185">Reference proteome</keyword>
<evidence type="ECO:0000313" key="5">
    <source>
        <dbReference type="EMBL" id="ODV66048.1"/>
    </source>
</evidence>
<name>A0A1E4RFM0_9ASCO</name>
<feature type="compositionally biased region" description="Basic residues" evidence="3">
    <location>
        <begin position="461"/>
        <end position="470"/>
    </location>
</feature>
<dbReference type="Gene3D" id="3.40.50.720">
    <property type="entry name" value="NAD(P)-binding Rossmann-like Domain"/>
    <property type="match status" value="1"/>
</dbReference>
<reference evidence="6" key="1">
    <citation type="submission" date="2016-05" db="EMBL/GenBank/DDBJ databases">
        <title>Comparative genomics of biotechnologically important yeasts.</title>
        <authorList>
            <consortium name="DOE Joint Genome Institute"/>
            <person name="Riley R."/>
            <person name="Haridas S."/>
            <person name="Wolfe K.H."/>
            <person name="Lopes M.R."/>
            <person name="Hittinger C.T."/>
            <person name="Goker M."/>
            <person name="Salamov A."/>
            <person name="Wisecaver J."/>
            <person name="Long T.M."/>
            <person name="Aerts A.L."/>
            <person name="Barry K."/>
            <person name="Choi C."/>
            <person name="Clum A."/>
            <person name="Coughlan A.Y."/>
            <person name="Deshpande S."/>
            <person name="Douglass A.P."/>
            <person name="Hanson S.J."/>
            <person name="Klenk H.-P."/>
            <person name="Labutti K."/>
            <person name="Lapidus A."/>
            <person name="Lindquist E."/>
            <person name="Lipzen A."/>
            <person name="Meier-Kolthoff J.P."/>
            <person name="Ohm R.A."/>
            <person name="Otillar R.P."/>
            <person name="Pangilinan J."/>
            <person name="Peng Y."/>
            <person name="Rokas A."/>
            <person name="Rosa C.A."/>
            <person name="Scheuner C."/>
            <person name="Sibirny A.A."/>
            <person name="Slot J.C."/>
            <person name="Stielow J.B."/>
            <person name="Sun H."/>
            <person name="Kurtzman C.P."/>
            <person name="Blackwell M."/>
            <person name="Grigoriev I.V."/>
            <person name="Jeffries T.W."/>
        </authorList>
    </citation>
    <scope>NUCLEOTIDE SEQUENCE [LARGE SCALE GENOMIC DNA]</scope>
    <source>
        <strain evidence="6">NRRL Y-1933</strain>
    </source>
</reference>
<dbReference type="PANTHER" id="PTHR24320">
    <property type="entry name" value="RETINOL DEHYDROGENASE"/>
    <property type="match status" value="1"/>
</dbReference>
<dbReference type="AlphaFoldDB" id="A0A1E4RFM0"/>
<dbReference type="Proteomes" id="UP000095085">
    <property type="component" value="Unassembled WGS sequence"/>
</dbReference>
<dbReference type="RefSeq" id="XP_020075115.1">
    <property type="nucleotide sequence ID" value="XM_020221623.1"/>
</dbReference>
<evidence type="ECO:0000313" key="6">
    <source>
        <dbReference type="Proteomes" id="UP000095085"/>
    </source>
</evidence>
<accession>A0A1E4RFM0</accession>
<dbReference type="EMBL" id="KV454543">
    <property type="protein sequence ID" value="ODV66048.1"/>
    <property type="molecule type" value="Genomic_DNA"/>
</dbReference>
<sequence>MPIDIVSSVLFDGPDSVPGVDLAIKYGPVVLTVAALKYYFGGSTNTWERDMHGKVFIMTGATSGVGAYLAYYLASKGAQLILLVRSTEDQWIIDYVEDLRDKTSNFMIYAEQCDLNSLHSIRLFATKWLDNKPARRLDGVLCLASESIPRGKSRQVTTDGVEKQIGVNYLGHYHLLTLLQPSLQVQPPDRDVRVAVATCALQALAKLDHDDLFWLNKRYPSNAPWKVYGQSKLLLGLFTQEYQRRLNQYERPDKAPCGVRINLVNPGIMRTPSTRRFLSMGSIVGLVIYLLLFPIWWIFFKNSIQGSQSFIFALCAPVFINLDGGQLIQECKILSKKRSEYQDEELQKDLFDETAKIIEKLEKQSAIERKKQELENLNNLPLKEKLKRQAQEEKKRANLHEKPESPEELDAKFNTLKKSLGIPESNPNDLEIPSFAPTKLEEELLKTAPSKTTGQSTKSTSQKKRNKRKT</sequence>
<dbReference type="InterPro" id="IPR036291">
    <property type="entry name" value="NAD(P)-bd_dom_sf"/>
</dbReference>
<dbReference type="InterPro" id="IPR002347">
    <property type="entry name" value="SDR_fam"/>
</dbReference>
<dbReference type="SUPFAM" id="SSF51735">
    <property type="entry name" value="NAD(P)-binding Rossmann-fold domains"/>
    <property type="match status" value="1"/>
</dbReference>
<feature type="compositionally biased region" description="Basic and acidic residues" evidence="3">
    <location>
        <begin position="388"/>
        <end position="411"/>
    </location>
</feature>
<evidence type="ECO:0000256" key="2">
    <source>
        <dbReference type="ARBA" id="ARBA00023002"/>
    </source>
</evidence>
<dbReference type="PANTHER" id="PTHR24320:SF285">
    <property type="entry name" value="RETINOL DEHYDROGENASE 14"/>
    <property type="match status" value="1"/>
</dbReference>
<feature type="region of interest" description="Disordered" evidence="3">
    <location>
        <begin position="388"/>
        <end position="470"/>
    </location>
</feature>
<feature type="compositionally biased region" description="Low complexity" evidence="3">
    <location>
        <begin position="450"/>
        <end position="460"/>
    </location>
</feature>
<protein>
    <submittedName>
        <fullName evidence="5">NAD(P)-binding protein</fullName>
    </submittedName>
</protein>
<organism evidence="5 6">
    <name type="scientific">Hyphopichia burtonii NRRL Y-1933</name>
    <dbReference type="NCBI Taxonomy" id="984485"/>
    <lineage>
        <taxon>Eukaryota</taxon>
        <taxon>Fungi</taxon>
        <taxon>Dikarya</taxon>
        <taxon>Ascomycota</taxon>
        <taxon>Saccharomycotina</taxon>
        <taxon>Pichiomycetes</taxon>
        <taxon>Debaryomycetaceae</taxon>
        <taxon>Hyphopichia</taxon>
    </lineage>
</organism>
<dbReference type="Pfam" id="PF00106">
    <property type="entry name" value="adh_short"/>
    <property type="match status" value="1"/>
</dbReference>
<dbReference type="GO" id="GO:0016491">
    <property type="term" value="F:oxidoreductase activity"/>
    <property type="evidence" value="ECO:0007669"/>
    <property type="project" value="UniProtKB-KW"/>
</dbReference>
<evidence type="ECO:0000256" key="3">
    <source>
        <dbReference type="SAM" id="MobiDB-lite"/>
    </source>
</evidence>
<feature type="transmembrane region" description="Helical" evidence="4">
    <location>
        <begin position="277"/>
        <end position="298"/>
    </location>
</feature>
<proteinExistence type="inferred from homology"/>
<dbReference type="OrthoDB" id="191979at2759"/>
<dbReference type="GeneID" id="30996172"/>
<gene>
    <name evidence="5" type="ORF">HYPBUDRAFT_153583</name>
</gene>
<keyword evidence="2" id="KW-0560">Oxidoreductase</keyword>
<dbReference type="STRING" id="984485.A0A1E4RFM0"/>